<dbReference type="CDD" id="cd04186">
    <property type="entry name" value="GT_2_like_c"/>
    <property type="match status" value="1"/>
</dbReference>
<name>A0ABV9SX22_9BACT</name>
<keyword evidence="2" id="KW-0808">Transferase</keyword>
<comment type="caution">
    <text evidence="2">The sequence shown here is derived from an EMBL/GenBank/DDBJ whole genome shotgun (WGS) entry which is preliminary data.</text>
</comment>
<dbReference type="EMBL" id="JBHSJJ010000002">
    <property type="protein sequence ID" value="MFC4870955.1"/>
    <property type="molecule type" value="Genomic_DNA"/>
</dbReference>
<evidence type="ECO:0000313" key="3">
    <source>
        <dbReference type="Proteomes" id="UP001595818"/>
    </source>
</evidence>
<organism evidence="2 3">
    <name type="scientific">Negadavirga shengliensis</name>
    <dbReference type="NCBI Taxonomy" id="1389218"/>
    <lineage>
        <taxon>Bacteria</taxon>
        <taxon>Pseudomonadati</taxon>
        <taxon>Bacteroidota</taxon>
        <taxon>Cytophagia</taxon>
        <taxon>Cytophagales</taxon>
        <taxon>Cyclobacteriaceae</taxon>
        <taxon>Negadavirga</taxon>
    </lineage>
</organism>
<dbReference type="Pfam" id="PF00535">
    <property type="entry name" value="Glycos_transf_2"/>
    <property type="match status" value="1"/>
</dbReference>
<dbReference type="Gene3D" id="3.90.550.10">
    <property type="entry name" value="Spore Coat Polysaccharide Biosynthesis Protein SpsA, Chain A"/>
    <property type="match status" value="1"/>
</dbReference>
<keyword evidence="3" id="KW-1185">Reference proteome</keyword>
<dbReference type="InterPro" id="IPR029044">
    <property type="entry name" value="Nucleotide-diphossugar_trans"/>
</dbReference>
<sequence>MSFLAKIEKKNRSVCLAINKEYFKWGKTLPQNAYKKVLLKLYLKRIGILAVKSLLRPNMIPEAWKMLVHKQKRKHFLSDALGQKGKTREFWWTLLGYNYFVPDELMPLLSEDCIMKKQIRFPDVKQPAVSIIIPVYNQLPYTYNCLKSLERHLNIHCEIILIDDGSFDETPKFLSTQVEGIRYIRNTDNLGFLLSCNKAIEKAKAPLICLLNNDTQVKENWLGSLVEVLLEHEDIGCVGSQLIYPNGLLQEAGGLVFSDGSTLNFGNLELPQQTPYNKSREVDYCSGASILFRKEDFEKIGGFDARYVPAYYEDTDLCFEIRHRLGKKVCYIPESKVYHYESITTGKEIKEGSVKVHMLYNKEKFKKKWHPQLSSAYCPKGEHINAAMRLGMLKQKRKAIS</sequence>
<dbReference type="GO" id="GO:0016757">
    <property type="term" value="F:glycosyltransferase activity"/>
    <property type="evidence" value="ECO:0007669"/>
    <property type="project" value="UniProtKB-KW"/>
</dbReference>
<dbReference type="EC" id="2.4.-.-" evidence="2"/>
<dbReference type="InterPro" id="IPR001173">
    <property type="entry name" value="Glyco_trans_2-like"/>
</dbReference>
<dbReference type="PANTHER" id="PTHR43179">
    <property type="entry name" value="RHAMNOSYLTRANSFERASE WBBL"/>
    <property type="match status" value="1"/>
</dbReference>
<dbReference type="Proteomes" id="UP001595818">
    <property type="component" value="Unassembled WGS sequence"/>
</dbReference>
<dbReference type="PANTHER" id="PTHR43179:SF7">
    <property type="entry name" value="RHAMNOSYLTRANSFERASE WBBL"/>
    <property type="match status" value="1"/>
</dbReference>
<dbReference type="SUPFAM" id="SSF53448">
    <property type="entry name" value="Nucleotide-diphospho-sugar transferases"/>
    <property type="match status" value="1"/>
</dbReference>
<keyword evidence="2" id="KW-0328">Glycosyltransferase</keyword>
<dbReference type="RefSeq" id="WP_377061978.1">
    <property type="nucleotide sequence ID" value="NZ_JBHSJJ010000002.1"/>
</dbReference>
<accession>A0ABV9SX22</accession>
<proteinExistence type="predicted"/>
<feature type="domain" description="Glycosyltransferase 2-like" evidence="1">
    <location>
        <begin position="130"/>
        <end position="300"/>
    </location>
</feature>
<evidence type="ECO:0000313" key="2">
    <source>
        <dbReference type="EMBL" id="MFC4870955.1"/>
    </source>
</evidence>
<protein>
    <submittedName>
        <fullName evidence="2">Glycosyltransferase family 2 protein</fullName>
        <ecNumber evidence="2">2.4.-.-</ecNumber>
    </submittedName>
</protein>
<gene>
    <name evidence="2" type="ORF">ACFPFU_04600</name>
</gene>
<evidence type="ECO:0000259" key="1">
    <source>
        <dbReference type="Pfam" id="PF00535"/>
    </source>
</evidence>
<reference evidence="3" key="1">
    <citation type="journal article" date="2019" name="Int. J. Syst. Evol. Microbiol.">
        <title>The Global Catalogue of Microorganisms (GCM) 10K type strain sequencing project: providing services to taxonomists for standard genome sequencing and annotation.</title>
        <authorList>
            <consortium name="The Broad Institute Genomics Platform"/>
            <consortium name="The Broad Institute Genome Sequencing Center for Infectious Disease"/>
            <person name="Wu L."/>
            <person name="Ma J."/>
        </authorList>
    </citation>
    <scope>NUCLEOTIDE SEQUENCE [LARGE SCALE GENOMIC DNA]</scope>
    <source>
        <strain evidence="3">CGMCC 4.7466</strain>
    </source>
</reference>